<dbReference type="PROSITE" id="PS51892">
    <property type="entry name" value="SUBTILASE"/>
    <property type="match status" value="1"/>
</dbReference>
<comment type="caution">
    <text evidence="19">The sequence shown here is derived from an EMBL/GenBank/DDBJ whole genome shotgun (WGS) entry which is preliminary data.</text>
</comment>
<organism evidence="19 20">
    <name type="scientific">Coemansia interrupta</name>
    <dbReference type="NCBI Taxonomy" id="1126814"/>
    <lineage>
        <taxon>Eukaryota</taxon>
        <taxon>Fungi</taxon>
        <taxon>Fungi incertae sedis</taxon>
        <taxon>Zoopagomycota</taxon>
        <taxon>Kickxellomycotina</taxon>
        <taxon>Kickxellomycetes</taxon>
        <taxon>Kickxellales</taxon>
        <taxon>Kickxellaceae</taxon>
        <taxon>Coemansia</taxon>
    </lineage>
</organism>
<evidence type="ECO:0000256" key="11">
    <source>
        <dbReference type="ARBA" id="ARBA00023145"/>
    </source>
</evidence>
<keyword evidence="5 17" id="KW-0732">Signal</keyword>
<dbReference type="PROSITE" id="PS51829">
    <property type="entry name" value="P_HOMO_B"/>
    <property type="match status" value="1"/>
</dbReference>
<dbReference type="EMBL" id="JANBUM010000374">
    <property type="protein sequence ID" value="KAJ2778015.1"/>
    <property type="molecule type" value="Genomic_DNA"/>
</dbReference>
<dbReference type="OrthoDB" id="300641at2759"/>
<keyword evidence="8" id="KW-0106">Calcium</keyword>
<dbReference type="InterPro" id="IPR008979">
    <property type="entry name" value="Galactose-bd-like_sf"/>
</dbReference>
<dbReference type="InterPro" id="IPR002884">
    <property type="entry name" value="P_dom"/>
</dbReference>
<comment type="subcellular location">
    <subcellularLocation>
        <location evidence="1">Membrane</location>
    </subcellularLocation>
</comment>
<evidence type="ECO:0000256" key="12">
    <source>
        <dbReference type="ARBA" id="ARBA00023180"/>
    </source>
</evidence>
<dbReference type="PROSITE" id="PS00137">
    <property type="entry name" value="SUBTILASE_HIS"/>
    <property type="match status" value="1"/>
</dbReference>
<dbReference type="InterPro" id="IPR023828">
    <property type="entry name" value="Peptidase_S8_Ser-AS"/>
</dbReference>
<dbReference type="GO" id="GO:0000139">
    <property type="term" value="C:Golgi membrane"/>
    <property type="evidence" value="ECO:0007669"/>
    <property type="project" value="TreeGrafter"/>
</dbReference>
<dbReference type="FunFam" id="3.40.50.200:FF:000005">
    <property type="entry name" value="Proprotein convertase subtilisin/kexin type 7"/>
    <property type="match status" value="1"/>
</dbReference>
<keyword evidence="7 14" id="KW-0720">Serine protease</keyword>
<dbReference type="GO" id="GO:0007323">
    <property type="term" value="P:peptide pheromone maturation"/>
    <property type="evidence" value="ECO:0007669"/>
    <property type="project" value="UniProtKB-ARBA"/>
</dbReference>
<dbReference type="InterPro" id="IPR036852">
    <property type="entry name" value="Peptidase_S8/S53_dom_sf"/>
</dbReference>
<evidence type="ECO:0000256" key="10">
    <source>
        <dbReference type="ARBA" id="ARBA00023136"/>
    </source>
</evidence>
<dbReference type="SUPFAM" id="SSF52743">
    <property type="entry name" value="Subtilisin-like"/>
    <property type="match status" value="1"/>
</dbReference>
<dbReference type="GO" id="GO:0016485">
    <property type="term" value="P:protein processing"/>
    <property type="evidence" value="ECO:0007669"/>
    <property type="project" value="TreeGrafter"/>
</dbReference>
<name>A0A9W8H4F2_9FUNG</name>
<comment type="similarity">
    <text evidence="2">Belongs to the peptidase S8 family. Furin subfamily.</text>
</comment>
<keyword evidence="11" id="KW-0865">Zymogen</keyword>
<accession>A0A9W8H4F2</accession>
<evidence type="ECO:0000256" key="15">
    <source>
        <dbReference type="SAM" id="MobiDB-lite"/>
    </source>
</evidence>
<evidence type="ECO:0000256" key="9">
    <source>
        <dbReference type="ARBA" id="ARBA00022989"/>
    </source>
</evidence>
<evidence type="ECO:0000256" key="14">
    <source>
        <dbReference type="PROSITE-ProRule" id="PRU01240"/>
    </source>
</evidence>
<feature type="chain" id="PRO_5040888606" evidence="17">
    <location>
        <begin position="20"/>
        <end position="759"/>
    </location>
</feature>
<protein>
    <submittedName>
        <fullName evidence="19">Pheromone processing endoprotease</fullName>
        <ecNumber evidence="19">3.4.21.61</ecNumber>
    </submittedName>
</protein>
<feature type="signal peptide" evidence="17">
    <location>
        <begin position="1"/>
        <end position="19"/>
    </location>
</feature>
<dbReference type="GO" id="GO:0005802">
    <property type="term" value="C:trans-Golgi network"/>
    <property type="evidence" value="ECO:0007669"/>
    <property type="project" value="TreeGrafter"/>
</dbReference>
<dbReference type="Gene3D" id="3.40.50.200">
    <property type="entry name" value="Peptidase S8/S53 domain"/>
    <property type="match status" value="1"/>
</dbReference>
<dbReference type="Proteomes" id="UP001140172">
    <property type="component" value="Unassembled WGS sequence"/>
</dbReference>
<keyword evidence="10 16" id="KW-0472">Membrane</keyword>
<feature type="active site" description="Charge relay system" evidence="13 14">
    <location>
        <position position="183"/>
    </location>
</feature>
<evidence type="ECO:0000259" key="18">
    <source>
        <dbReference type="PROSITE" id="PS51829"/>
    </source>
</evidence>
<keyword evidence="6 14" id="KW-0378">Hydrolase</keyword>
<keyword evidence="4 16" id="KW-0812">Transmembrane</keyword>
<dbReference type="GO" id="GO:0004252">
    <property type="term" value="F:serine-type endopeptidase activity"/>
    <property type="evidence" value="ECO:0007669"/>
    <property type="project" value="UniProtKB-UniRule"/>
</dbReference>
<dbReference type="PANTHER" id="PTHR42884">
    <property type="entry name" value="PROPROTEIN CONVERTASE SUBTILISIN/KEXIN-RELATED"/>
    <property type="match status" value="1"/>
</dbReference>
<feature type="region of interest" description="Disordered" evidence="15">
    <location>
        <begin position="610"/>
        <end position="654"/>
    </location>
</feature>
<dbReference type="InterPro" id="IPR015500">
    <property type="entry name" value="Peptidase_S8_subtilisin-rel"/>
</dbReference>
<evidence type="ECO:0000256" key="2">
    <source>
        <dbReference type="ARBA" id="ARBA00005325"/>
    </source>
</evidence>
<evidence type="ECO:0000256" key="6">
    <source>
        <dbReference type="ARBA" id="ARBA00022801"/>
    </source>
</evidence>
<dbReference type="PROSITE" id="PS00138">
    <property type="entry name" value="SUBTILASE_SER"/>
    <property type="match status" value="1"/>
</dbReference>
<keyword evidence="20" id="KW-1185">Reference proteome</keyword>
<evidence type="ECO:0000313" key="19">
    <source>
        <dbReference type="EMBL" id="KAJ2778015.1"/>
    </source>
</evidence>
<evidence type="ECO:0000256" key="7">
    <source>
        <dbReference type="ARBA" id="ARBA00022825"/>
    </source>
</evidence>
<dbReference type="Pfam" id="PF01483">
    <property type="entry name" value="P_proprotein"/>
    <property type="match status" value="1"/>
</dbReference>
<dbReference type="Pfam" id="PF00082">
    <property type="entry name" value="Peptidase_S8"/>
    <property type="match status" value="1"/>
</dbReference>
<feature type="active site" description="Charge relay system" evidence="13 14">
    <location>
        <position position="221"/>
    </location>
</feature>
<evidence type="ECO:0000313" key="20">
    <source>
        <dbReference type="Proteomes" id="UP001140172"/>
    </source>
</evidence>
<dbReference type="InterPro" id="IPR022398">
    <property type="entry name" value="Peptidase_S8_His-AS"/>
</dbReference>
<dbReference type="SUPFAM" id="SSF49785">
    <property type="entry name" value="Galactose-binding domain-like"/>
    <property type="match status" value="1"/>
</dbReference>
<evidence type="ECO:0000256" key="5">
    <source>
        <dbReference type="ARBA" id="ARBA00022729"/>
    </source>
</evidence>
<dbReference type="AlphaFoldDB" id="A0A9W8H4F2"/>
<feature type="active site" description="Charge relay system" evidence="13 14">
    <location>
        <position position="393"/>
    </location>
</feature>
<evidence type="ECO:0000256" key="3">
    <source>
        <dbReference type="ARBA" id="ARBA00022670"/>
    </source>
</evidence>
<dbReference type="Gene3D" id="2.60.120.260">
    <property type="entry name" value="Galactose-binding domain-like"/>
    <property type="match status" value="1"/>
</dbReference>
<dbReference type="EC" id="3.4.21.61" evidence="19"/>
<keyword evidence="12" id="KW-0325">Glycoprotein</keyword>
<evidence type="ECO:0000256" key="4">
    <source>
        <dbReference type="ARBA" id="ARBA00022692"/>
    </source>
</evidence>
<dbReference type="InterPro" id="IPR034182">
    <property type="entry name" value="Kexin/furin"/>
</dbReference>
<evidence type="ECO:0000256" key="16">
    <source>
        <dbReference type="SAM" id="Phobius"/>
    </source>
</evidence>
<reference evidence="19" key="1">
    <citation type="submission" date="2022-07" db="EMBL/GenBank/DDBJ databases">
        <title>Phylogenomic reconstructions and comparative analyses of Kickxellomycotina fungi.</title>
        <authorList>
            <person name="Reynolds N.K."/>
            <person name="Stajich J.E."/>
            <person name="Barry K."/>
            <person name="Grigoriev I.V."/>
            <person name="Crous P."/>
            <person name="Smith M.E."/>
        </authorList>
    </citation>
    <scope>NUCLEOTIDE SEQUENCE</scope>
    <source>
        <strain evidence="19">BCRC 34489</strain>
    </source>
</reference>
<dbReference type="PRINTS" id="PR00723">
    <property type="entry name" value="SUBTILISIN"/>
</dbReference>
<evidence type="ECO:0000256" key="1">
    <source>
        <dbReference type="ARBA" id="ARBA00004370"/>
    </source>
</evidence>
<dbReference type="CDD" id="cd04059">
    <property type="entry name" value="Peptidases_S8_Protein_convertases_Kexins_Furin-like"/>
    <property type="match status" value="1"/>
</dbReference>
<evidence type="ECO:0000256" key="17">
    <source>
        <dbReference type="SAM" id="SignalP"/>
    </source>
</evidence>
<feature type="domain" description="P/Homo B" evidence="18">
    <location>
        <begin position="469"/>
        <end position="610"/>
    </location>
</feature>
<evidence type="ECO:0000256" key="8">
    <source>
        <dbReference type="ARBA" id="ARBA00022837"/>
    </source>
</evidence>
<dbReference type="FunFam" id="2.60.120.260:FF:000026">
    <property type="entry name" value="proprotein convertase subtilisin/kexin type 7"/>
    <property type="match status" value="1"/>
</dbReference>
<feature type="transmembrane region" description="Helical" evidence="16">
    <location>
        <begin position="665"/>
        <end position="689"/>
    </location>
</feature>
<proteinExistence type="inferred from homology"/>
<evidence type="ECO:0000256" key="13">
    <source>
        <dbReference type="PIRSR" id="PIRSR615500-1"/>
    </source>
</evidence>
<keyword evidence="9 16" id="KW-1133">Transmembrane helix</keyword>
<dbReference type="PANTHER" id="PTHR42884:SF14">
    <property type="entry name" value="NEUROENDOCRINE CONVERTASE 1"/>
    <property type="match status" value="1"/>
</dbReference>
<keyword evidence="3 14" id="KW-0645">Protease</keyword>
<dbReference type="InterPro" id="IPR000209">
    <property type="entry name" value="Peptidase_S8/S53_dom"/>
</dbReference>
<sequence length="759" mass="82042">MRVGVLAAVASLWLHLALARGHDSSMVSLWRRQAEREPPAVPATQSDPSYDYAAVKFRHGDIDLHAAEYAEHSGWEDVGQLGALTQYRVFRRHKKLRRRSSEEPEVAPAAVEHVTELRQGRRLYKRDGWPRASNDTAWHEIGDPLFAQQWHLVNSQEAGHDVNVTGVWRSGVSGAGVTVALIDDGLDYSSEDLLANFDYDGSYDFNDRTKLPTPRLTDDYHGTRCAGQIAATRNTVCGVGVAYGARVAGIRMLSKEVSDQDEVGALNYAMDRNAIYSCSWGPNDDGATVQGPGRVIEDAFVAGVERGRQGRGSIYVFATGNGGAAGDNCNFDGYTNSIYTISIGAIDHADKHPYYSEQCSAQLAVTYSNGDGRGIVTTDLGLRACTSKHGGTSAAAPLAAGIFALALSVRPDLTWRDLQHVAVRAAVPVDTGDADWAAVAQGRRYNHKYGFGKMDAGRIVAEARAFAHVGRQTRIVVARDAVDLPIPVLEHAGGESDSLVRSVEVTREQVQAAKMRGVEHVTVTVDMTHQFRGNVEIWLESPAGARSQLATTRPRDASRDGLRAWRFMSVKHWDEDPVGTWSLHVRNALKAKYTGRLVGWQLTVFGESSLPDPAANGTAPTMPLPGEDSPGSSASAVVPGPTHGSELPDAEAEVPAPGTVRKSTAVLLSVLLFGAGAVVSALAVVFYMCRRERQLSSARWTALDSMDDGAFGLDGPRRRFVVDRPEDHEDAGVFEFADVEDHGEHGGAVAGVDESQRLM</sequence>
<gene>
    <name evidence="19" type="primary">KEX2</name>
    <name evidence="19" type="ORF">GGI15_004310</name>
</gene>